<comment type="caution">
    <text evidence="3">The sequence shown here is derived from an EMBL/GenBank/DDBJ whole genome shotgun (WGS) entry which is preliminary data.</text>
</comment>
<evidence type="ECO:0000259" key="2">
    <source>
        <dbReference type="Pfam" id="PF03313"/>
    </source>
</evidence>
<dbReference type="HAMAP" id="MF_01845">
    <property type="entry name" value="UPF0597"/>
    <property type="match status" value="1"/>
</dbReference>
<dbReference type="PIRSF" id="PIRSF006054">
    <property type="entry name" value="UCP006054"/>
    <property type="match status" value="1"/>
</dbReference>
<reference evidence="3" key="1">
    <citation type="journal article" date="2021" name="PeerJ">
        <title>Extensive microbial diversity within the chicken gut microbiome revealed by metagenomics and culture.</title>
        <authorList>
            <person name="Gilroy R."/>
            <person name="Ravi A."/>
            <person name="Getino M."/>
            <person name="Pursley I."/>
            <person name="Horton D.L."/>
            <person name="Alikhan N.F."/>
            <person name="Baker D."/>
            <person name="Gharbi K."/>
            <person name="Hall N."/>
            <person name="Watson M."/>
            <person name="Adriaenssens E.M."/>
            <person name="Foster-Nyarko E."/>
            <person name="Jarju S."/>
            <person name="Secka A."/>
            <person name="Antonio M."/>
            <person name="Oren A."/>
            <person name="Chaudhuri R.R."/>
            <person name="La Ragione R."/>
            <person name="Hildebrand F."/>
            <person name="Pallen M.J."/>
        </authorList>
    </citation>
    <scope>NUCLEOTIDE SEQUENCE</scope>
    <source>
        <strain evidence="3">ChiHjej12B11-14209</strain>
    </source>
</reference>
<evidence type="ECO:0000256" key="1">
    <source>
        <dbReference type="HAMAP-Rule" id="MF_01845"/>
    </source>
</evidence>
<dbReference type="InterPro" id="IPR021144">
    <property type="entry name" value="UPF0597"/>
</dbReference>
<feature type="domain" description="Serine dehydratase-like alpha subunit" evidence="2">
    <location>
        <begin position="133"/>
        <end position="417"/>
    </location>
</feature>
<evidence type="ECO:0000313" key="4">
    <source>
        <dbReference type="Proteomes" id="UP000824062"/>
    </source>
</evidence>
<dbReference type="GO" id="GO:0080146">
    <property type="term" value="F:L-cysteine desulfhydrase activity"/>
    <property type="evidence" value="ECO:0007669"/>
    <property type="project" value="TreeGrafter"/>
</dbReference>
<accession>A0A9D2EY94</accession>
<name>A0A9D2EY94_9ACTN</name>
<dbReference type="AlphaFoldDB" id="A0A9D2EY94"/>
<dbReference type="PANTHER" id="PTHR30501">
    <property type="entry name" value="UPF0597 PROTEIN YHAM"/>
    <property type="match status" value="1"/>
</dbReference>
<reference evidence="3" key="2">
    <citation type="submission" date="2021-04" db="EMBL/GenBank/DDBJ databases">
        <authorList>
            <person name="Gilroy R."/>
        </authorList>
    </citation>
    <scope>NUCLEOTIDE SEQUENCE</scope>
    <source>
        <strain evidence="3">ChiHjej12B11-14209</strain>
    </source>
</reference>
<gene>
    <name evidence="3" type="ORF">IAA19_03040</name>
</gene>
<dbReference type="Pfam" id="PF03313">
    <property type="entry name" value="SDH_alpha"/>
    <property type="match status" value="1"/>
</dbReference>
<organism evidence="3 4">
    <name type="scientific">Candidatus Olsenella pullistercoris</name>
    <dbReference type="NCBI Taxonomy" id="2838712"/>
    <lineage>
        <taxon>Bacteria</taxon>
        <taxon>Bacillati</taxon>
        <taxon>Actinomycetota</taxon>
        <taxon>Coriobacteriia</taxon>
        <taxon>Coriobacteriales</taxon>
        <taxon>Atopobiaceae</taxon>
        <taxon>Olsenella</taxon>
    </lineage>
</organism>
<dbReference type="GO" id="GO:0019450">
    <property type="term" value="P:L-cysteine catabolic process to pyruvate"/>
    <property type="evidence" value="ECO:0007669"/>
    <property type="project" value="TreeGrafter"/>
</dbReference>
<dbReference type="Proteomes" id="UP000824062">
    <property type="component" value="Unassembled WGS sequence"/>
</dbReference>
<proteinExistence type="inferred from homology"/>
<dbReference type="EMBL" id="DXBM01000030">
    <property type="protein sequence ID" value="HIZ45978.1"/>
    <property type="molecule type" value="Genomic_DNA"/>
</dbReference>
<evidence type="ECO:0000313" key="3">
    <source>
        <dbReference type="EMBL" id="HIZ45978.1"/>
    </source>
</evidence>
<dbReference type="InterPro" id="IPR005130">
    <property type="entry name" value="Ser_deHydtase-like_asu"/>
</dbReference>
<keyword evidence="3" id="KW-0456">Lyase</keyword>
<comment type="similarity">
    <text evidence="1">Belongs to the UPF0597 family.</text>
</comment>
<sequence length="426" mass="44122">MDQETYDAYVAILEEELVCAMGCTEPIAVAYCAALARKALGALPESAVVTASANIIKNVKSVVVPNTGGARGIEAAAAAGIVAGDPAAELEVLAGVTPDDVRAMREFLAEREVTVAPSERPWIFDIQVRLEAAGHTALCEIAGAHTNVIRLEHDDEVLLDKLYEEAADAEGTDRSCLSIERIVQFADEVRLDDVKQVLGRQIACNMTIAREGLEGTWGAGVGKVLLEAYGDSVANRAKAWAAAGSDARMGGCELPVVINSGSGNQGLTASVPVIVYAQELGVSHEELLRALVVSNLVTTHLKTGIGRLSAYCGATSAGAGAAAGITYLYGGRADEVSHTVVNAIAIDSGMVCDGAKASCAAKIASAVEAGLLGMQMQRQGSQFYGGDGIVVKGVENTIRNVGVLAAQGMRETDRTIIELMCGSGAC</sequence>
<protein>
    <recommendedName>
        <fullName evidence="1">UPF0597 protein IAA19_03040</fullName>
    </recommendedName>
</protein>
<dbReference type="PANTHER" id="PTHR30501:SF2">
    <property type="entry name" value="UPF0597 PROTEIN YHAM"/>
    <property type="match status" value="1"/>
</dbReference>